<organism evidence="1 2">
    <name type="scientific">Symbiodinium microadriaticum</name>
    <name type="common">Dinoflagellate</name>
    <name type="synonym">Zooxanthella microadriatica</name>
    <dbReference type="NCBI Taxonomy" id="2951"/>
    <lineage>
        <taxon>Eukaryota</taxon>
        <taxon>Sar</taxon>
        <taxon>Alveolata</taxon>
        <taxon>Dinophyceae</taxon>
        <taxon>Suessiales</taxon>
        <taxon>Symbiodiniaceae</taxon>
        <taxon>Symbiodinium</taxon>
    </lineage>
</organism>
<evidence type="ECO:0000313" key="2">
    <source>
        <dbReference type="Proteomes" id="UP000186817"/>
    </source>
</evidence>
<dbReference type="EMBL" id="LSRX01000351">
    <property type="protein sequence ID" value="OLP99747.1"/>
    <property type="molecule type" value="Genomic_DNA"/>
</dbReference>
<keyword evidence="2" id="KW-1185">Reference proteome</keyword>
<evidence type="ECO:0000313" key="1">
    <source>
        <dbReference type="EMBL" id="OLP99747.1"/>
    </source>
</evidence>
<feature type="non-terminal residue" evidence="1">
    <location>
        <position position="1"/>
    </location>
</feature>
<protein>
    <recommendedName>
        <fullName evidence="3">Protein kinase domain-containing protein</fullName>
    </recommendedName>
</protein>
<dbReference type="OrthoDB" id="4062651at2759"/>
<accession>A0A1Q9DX56</accession>
<evidence type="ECO:0008006" key="3">
    <source>
        <dbReference type="Google" id="ProtNLM"/>
    </source>
</evidence>
<dbReference type="Proteomes" id="UP000186817">
    <property type="component" value="Unassembled WGS sequence"/>
</dbReference>
<dbReference type="AlphaFoldDB" id="A0A1Q9DX56"/>
<reference evidence="1 2" key="1">
    <citation type="submission" date="2016-02" db="EMBL/GenBank/DDBJ databases">
        <title>Genome analysis of coral dinoflagellate symbionts highlights evolutionary adaptations to a symbiotic lifestyle.</title>
        <authorList>
            <person name="Aranda M."/>
            <person name="Li Y."/>
            <person name="Liew Y.J."/>
            <person name="Baumgarten S."/>
            <person name="Simakov O."/>
            <person name="Wilson M."/>
            <person name="Piel J."/>
            <person name="Ashoor H."/>
            <person name="Bougouffa S."/>
            <person name="Bajic V.B."/>
            <person name="Ryu T."/>
            <person name="Ravasi T."/>
            <person name="Bayer T."/>
            <person name="Micklem G."/>
            <person name="Kim H."/>
            <person name="Bhak J."/>
            <person name="Lajeunesse T.C."/>
            <person name="Voolstra C.R."/>
        </authorList>
    </citation>
    <scope>NUCLEOTIDE SEQUENCE [LARGE SCALE GENOMIC DNA]</scope>
    <source>
        <strain evidence="1 2">CCMP2467</strain>
    </source>
</reference>
<sequence length="129" mass="14226">VKLIDFDAAEKLKNSQQCMHRLPGNLAAVSPERAEKLPCQFLGEDCFQVGWAFFSLTQNLPHDPAEGGELRARVQPLLHRAESRPNMQATLRRLGLQVAPEPGQLQIQQNPTLLTSSPASDALTKLLGF</sequence>
<name>A0A1Q9DX56_SYMMI</name>
<proteinExistence type="predicted"/>
<gene>
    <name evidence="1" type="ORF">AK812_SmicGene17640</name>
</gene>
<comment type="caution">
    <text evidence="1">The sequence shown here is derived from an EMBL/GenBank/DDBJ whole genome shotgun (WGS) entry which is preliminary data.</text>
</comment>